<dbReference type="RefSeq" id="WP_175423571.1">
    <property type="nucleotide sequence ID" value="NZ_CP040709.1"/>
</dbReference>
<name>A0A840S8Q5_9BURK</name>
<evidence type="ECO:0000313" key="7">
    <source>
        <dbReference type="Proteomes" id="UP000554837"/>
    </source>
</evidence>
<feature type="region of interest" description="Disordered" evidence="4">
    <location>
        <begin position="85"/>
        <end position="143"/>
    </location>
</feature>
<comment type="caution">
    <text evidence="6">The sequence shown here is derived from an EMBL/GenBank/DDBJ whole genome shotgun (WGS) entry which is preliminary data.</text>
</comment>
<comment type="similarity">
    <text evidence="2">Belongs to the FliK family.</text>
</comment>
<feature type="compositionally biased region" description="Basic and acidic residues" evidence="4">
    <location>
        <begin position="89"/>
        <end position="106"/>
    </location>
</feature>
<feature type="domain" description="Flagellar hook-length control protein-like C-terminal" evidence="5">
    <location>
        <begin position="17"/>
        <end position="96"/>
    </location>
</feature>
<accession>A0A840S8Q5</accession>
<dbReference type="PANTHER" id="PTHR37533">
    <property type="entry name" value="FLAGELLAR HOOK-LENGTH CONTROL PROTEIN"/>
    <property type="match status" value="1"/>
</dbReference>
<dbReference type="InterPro" id="IPR021136">
    <property type="entry name" value="Flagellar_hook_control-like_C"/>
</dbReference>
<dbReference type="PANTHER" id="PTHR37533:SF2">
    <property type="entry name" value="FLAGELLAR HOOK-LENGTH CONTROL PROTEIN"/>
    <property type="match status" value="1"/>
</dbReference>
<evidence type="ECO:0000313" key="6">
    <source>
        <dbReference type="EMBL" id="MBB5205898.1"/>
    </source>
</evidence>
<reference evidence="6 7" key="1">
    <citation type="submission" date="2020-08" db="EMBL/GenBank/DDBJ databases">
        <title>Genomic Encyclopedia of Type Strains, Phase IV (KMG-IV): sequencing the most valuable type-strain genomes for metagenomic binning, comparative biology and taxonomic classification.</title>
        <authorList>
            <person name="Goeker M."/>
        </authorList>
    </citation>
    <scope>NUCLEOTIDE SEQUENCE [LARGE SCALE GENOMIC DNA]</scope>
    <source>
        <strain evidence="6 7">DSM 23958</strain>
    </source>
</reference>
<dbReference type="InterPro" id="IPR038610">
    <property type="entry name" value="FliK-like_C_sf"/>
</dbReference>
<keyword evidence="6" id="KW-0282">Flagellum</keyword>
<keyword evidence="3" id="KW-1005">Bacterial flagellum biogenesis</keyword>
<comment type="function">
    <text evidence="1">Controls the length of the flagellar hook.</text>
</comment>
<dbReference type="InterPro" id="IPR001635">
    <property type="entry name" value="Flag_hook_Flik"/>
</dbReference>
<dbReference type="PRINTS" id="PR01007">
    <property type="entry name" value="FLGHOOKFLIK"/>
</dbReference>
<keyword evidence="6" id="KW-0966">Cell projection</keyword>
<evidence type="ECO:0000256" key="4">
    <source>
        <dbReference type="SAM" id="MobiDB-lite"/>
    </source>
</evidence>
<dbReference type="InterPro" id="IPR052563">
    <property type="entry name" value="FliK"/>
</dbReference>
<dbReference type="GO" id="GO:0044780">
    <property type="term" value="P:bacterial-type flagellum assembly"/>
    <property type="evidence" value="ECO:0007669"/>
    <property type="project" value="InterPro"/>
</dbReference>
<dbReference type="EMBL" id="JACHHO010000006">
    <property type="protein sequence ID" value="MBB5205898.1"/>
    <property type="molecule type" value="Genomic_DNA"/>
</dbReference>
<dbReference type="Pfam" id="PF02120">
    <property type="entry name" value="Flg_hook"/>
    <property type="match status" value="1"/>
</dbReference>
<dbReference type="AlphaFoldDB" id="A0A840S8Q5"/>
<proteinExistence type="inferred from homology"/>
<dbReference type="Gene3D" id="3.30.750.140">
    <property type="match status" value="1"/>
</dbReference>
<organism evidence="6 7">
    <name type="scientific">Inhella inkyongensis</name>
    <dbReference type="NCBI Taxonomy" id="392593"/>
    <lineage>
        <taxon>Bacteria</taxon>
        <taxon>Pseudomonadati</taxon>
        <taxon>Pseudomonadota</taxon>
        <taxon>Betaproteobacteria</taxon>
        <taxon>Burkholderiales</taxon>
        <taxon>Sphaerotilaceae</taxon>
        <taxon>Inhella</taxon>
    </lineage>
</organism>
<dbReference type="CDD" id="cd17470">
    <property type="entry name" value="T3SS_Flik_C"/>
    <property type="match status" value="1"/>
</dbReference>
<keyword evidence="6" id="KW-0969">Cilium</keyword>
<protein>
    <submittedName>
        <fullName evidence="6">Flagellar hook-length control protein FliK</fullName>
    </submittedName>
</protein>
<evidence type="ECO:0000256" key="1">
    <source>
        <dbReference type="ARBA" id="ARBA00003944"/>
    </source>
</evidence>
<gene>
    <name evidence="6" type="ORF">HNQ51_003229</name>
</gene>
<dbReference type="GO" id="GO:0009424">
    <property type="term" value="C:bacterial-type flagellum hook"/>
    <property type="evidence" value="ECO:0007669"/>
    <property type="project" value="InterPro"/>
</dbReference>
<keyword evidence="7" id="KW-1185">Reference proteome</keyword>
<evidence type="ECO:0000256" key="2">
    <source>
        <dbReference type="ARBA" id="ARBA00009149"/>
    </source>
</evidence>
<evidence type="ECO:0000259" key="5">
    <source>
        <dbReference type="Pfam" id="PF02120"/>
    </source>
</evidence>
<dbReference type="Proteomes" id="UP000554837">
    <property type="component" value="Unassembled WGS sequence"/>
</dbReference>
<evidence type="ECO:0000256" key="3">
    <source>
        <dbReference type="ARBA" id="ARBA00022795"/>
    </source>
</evidence>
<sequence length="143" mass="15435">MASRPGQAEFGRELGAQVSVWAREGLQQAQLQLHPSELGPIQVHIQMQGQEAQLQFVAEHPQTREALQNSLSDLVAALQQEGLSLGRSDIQDHANGRDGPRSDERASPGTGRRTALQGAGEGHLLSGETPRASQRRGLLDLYA</sequence>